<dbReference type="SMART" id="SM00369">
    <property type="entry name" value="LRR_TYP"/>
    <property type="match status" value="3"/>
</dbReference>
<dbReference type="Gene3D" id="1.20.5.190">
    <property type="match status" value="1"/>
</dbReference>
<evidence type="ECO:0000313" key="5">
    <source>
        <dbReference type="Proteomes" id="UP000265100"/>
    </source>
</evidence>
<dbReference type="Pfam" id="PF13855">
    <property type="entry name" value="LRR_8"/>
    <property type="match status" value="1"/>
</dbReference>
<dbReference type="PROSITE" id="PS51450">
    <property type="entry name" value="LRR"/>
    <property type="match status" value="4"/>
</dbReference>
<keyword evidence="5" id="KW-1185">Reference proteome</keyword>
<feature type="region of interest" description="Disordered" evidence="3">
    <location>
        <begin position="1"/>
        <end position="441"/>
    </location>
</feature>
<dbReference type="PANTHER" id="PTHR46652">
    <property type="entry name" value="LEUCINE-RICH REPEAT AND IQ DOMAIN-CONTAINING PROTEIN 1-RELATED"/>
    <property type="match status" value="1"/>
</dbReference>
<feature type="compositionally biased region" description="Basic and acidic residues" evidence="3">
    <location>
        <begin position="15"/>
        <end position="132"/>
    </location>
</feature>
<feature type="compositionally biased region" description="Basic and acidic residues" evidence="3">
    <location>
        <begin position="261"/>
        <end position="391"/>
    </location>
</feature>
<dbReference type="Gene3D" id="3.80.10.10">
    <property type="entry name" value="Ribonuclease Inhibitor"/>
    <property type="match status" value="3"/>
</dbReference>
<dbReference type="GeneTree" id="ENSGT00940000163898"/>
<sequence length="1061" mass="123286">MIEEEQRKKNKEKKRKNEEEKRKNEDMQAKKKQEEEDRRKMKEEEEKIKSEEEQKRKKLEERKRLDEEEKKNMIKLRHKEEKKQKELWEREEVKKKMEEEEIRKKEEERKIEEIKDEERRREIQEVEEIKQKQKERKKNRKSEDEETRIMDVKNNVTEVSGRKMTEDQKTKNKEIRSIKEEKRIDNGGEEETTRKEIVRKTTEHKMERNEVEQREKPEMKKKLLNEDIRGKDENKRIDDKMQLTESEEKKKNDEESLENQDMMRKEEKTKTNKEELITMRMEEMKQNEEQEHRNTDEVIKLKPEICENKDQNTKMEHERKKDKEKKQEELQKHQEGLSIGKKKDGTGNKEDAKDYGNEVKENIQAEERKVEEELKERVISKNELRDKERENSSMQSQNTGRISHPGGNTTRTSSANSLQSESTADPVSSETAKQQNLNKNISQIPVYKTSNWQDPAKPGTSSCFLPAGLPEHTEQKRLLWMKECIPWSNLSCQNRRKQKGSVRSRTGPRRVAEGSSLPPLCPHTLLQSTGWRSLQEVTSVTLEDLPGCSLFTLAQCTQLQSLTLRRCGLKSLEGINHLQELWYIDLQENDISFVDCENMSSLRVLQLAHNKLTSIHGLNGAENLDILDLSHNSITRIAGLESVRRLQRLSVNHNQLINTKGMRDVYTLLHLDCSHNHLANVEGLENSALLHTLDLRGNGLTEPPSLNNQVLLRELYLDDNSVSSLHGLAACWLPLMQHLSAAQNGITQLPSMSNFVSLENLDLRYNCLSDLQNVCENLEGCQFLREIHLTGNPLQQESGWRSTLQKSVPGLRVIDSQETDSFFLPPAVQQVSSASDCFLTFCQAQLQQTQNLQQHHSREHSRLAFPFNDVQSFCRHFSMTLKLAEDQRFAHEYVFPNRDIMRCSYWNFDETPATESHYDTFGPKQGPATFFSDEKASVSSHQDLNLKNTAAVVIQQCWRKYKQICGNINAPPITEKGGERGGDGGKPESRLFYINRSTAGKHCAATVIQAFWRGYSLRRRLTSALAAVTCPSVGEDDTFEEVDIDEFVFDEAALEEHCTLM</sequence>
<dbReference type="PANTHER" id="PTHR46652:SF7">
    <property type="entry name" value="LEUCINE-RICH REPEAT AND IQ DOMAIN-CONTAINING PROTEIN 1"/>
    <property type="match status" value="1"/>
</dbReference>
<keyword evidence="1" id="KW-0433">Leucine-rich repeat</keyword>
<organism evidence="4 5">
    <name type="scientific">Astatotilapia calliptera</name>
    <name type="common">Eastern happy</name>
    <name type="synonym">Chromis callipterus</name>
    <dbReference type="NCBI Taxonomy" id="8154"/>
    <lineage>
        <taxon>Eukaryota</taxon>
        <taxon>Metazoa</taxon>
        <taxon>Chordata</taxon>
        <taxon>Craniata</taxon>
        <taxon>Vertebrata</taxon>
        <taxon>Euteleostomi</taxon>
        <taxon>Actinopterygii</taxon>
        <taxon>Neopterygii</taxon>
        <taxon>Teleostei</taxon>
        <taxon>Neoteleostei</taxon>
        <taxon>Acanthomorphata</taxon>
        <taxon>Ovalentaria</taxon>
        <taxon>Cichlomorphae</taxon>
        <taxon>Cichliformes</taxon>
        <taxon>Cichlidae</taxon>
        <taxon>African cichlids</taxon>
        <taxon>Pseudocrenilabrinae</taxon>
        <taxon>Haplochromini</taxon>
        <taxon>Astatotilapia</taxon>
    </lineage>
</organism>
<dbReference type="SUPFAM" id="SSF52058">
    <property type="entry name" value="L domain-like"/>
    <property type="match status" value="1"/>
</dbReference>
<evidence type="ECO:0000256" key="1">
    <source>
        <dbReference type="ARBA" id="ARBA00022614"/>
    </source>
</evidence>
<feature type="compositionally biased region" description="Basic and acidic residues" evidence="3">
    <location>
        <begin position="141"/>
        <end position="151"/>
    </location>
</feature>
<dbReference type="InterPro" id="IPR003591">
    <property type="entry name" value="Leu-rich_rpt_typical-subtyp"/>
</dbReference>
<reference evidence="4" key="1">
    <citation type="submission" date="2018-05" db="EMBL/GenBank/DDBJ databases">
        <authorList>
            <person name="Datahose"/>
        </authorList>
    </citation>
    <scope>NUCLEOTIDE SEQUENCE</scope>
</reference>
<dbReference type="InterPro" id="IPR001611">
    <property type="entry name" value="Leu-rich_rpt"/>
</dbReference>
<dbReference type="InterPro" id="IPR050836">
    <property type="entry name" value="SDS22/Internalin_LRR"/>
</dbReference>
<evidence type="ECO:0000313" key="4">
    <source>
        <dbReference type="Ensembl" id="ENSACLP00000056305.1"/>
    </source>
</evidence>
<dbReference type="PROSITE" id="PS50096">
    <property type="entry name" value="IQ"/>
    <property type="match status" value="1"/>
</dbReference>
<dbReference type="Ensembl" id="ENSACLT00000067468.1">
    <property type="protein sequence ID" value="ENSACLP00000056305.1"/>
    <property type="gene ID" value="ENSACLG00000030393.1"/>
</dbReference>
<evidence type="ECO:0000256" key="3">
    <source>
        <dbReference type="SAM" id="MobiDB-lite"/>
    </source>
</evidence>
<dbReference type="Pfam" id="PF00612">
    <property type="entry name" value="IQ"/>
    <property type="match status" value="1"/>
</dbReference>
<dbReference type="InterPro" id="IPR000048">
    <property type="entry name" value="IQ_motif_EF-hand-BS"/>
</dbReference>
<dbReference type="AlphaFoldDB" id="A0AAX7TIW2"/>
<feature type="region of interest" description="Disordered" evidence="3">
    <location>
        <begin position="496"/>
        <end position="518"/>
    </location>
</feature>
<proteinExistence type="predicted"/>
<accession>A0AAX7TIW2</accession>
<dbReference type="InterPro" id="IPR032675">
    <property type="entry name" value="LRR_dom_sf"/>
</dbReference>
<dbReference type="CDD" id="cd23767">
    <property type="entry name" value="IQCD"/>
    <property type="match status" value="1"/>
</dbReference>
<evidence type="ECO:0000256" key="2">
    <source>
        <dbReference type="ARBA" id="ARBA00022737"/>
    </source>
</evidence>
<keyword evidence="2" id="KW-0677">Repeat</keyword>
<feature type="compositionally biased region" description="Basic residues" evidence="3">
    <location>
        <begin position="496"/>
        <end position="508"/>
    </location>
</feature>
<dbReference type="Proteomes" id="UP000265100">
    <property type="component" value="Chromosome 7"/>
</dbReference>
<reference evidence="4" key="2">
    <citation type="submission" date="2025-08" db="UniProtKB">
        <authorList>
            <consortium name="Ensembl"/>
        </authorList>
    </citation>
    <scope>IDENTIFICATION</scope>
</reference>
<evidence type="ECO:0008006" key="6">
    <source>
        <dbReference type="Google" id="ProtNLM"/>
    </source>
</evidence>
<protein>
    <recommendedName>
        <fullName evidence="6">Leucine-rich repeats and IQ motif containing 1</fullName>
    </recommendedName>
</protein>
<feature type="compositionally biased region" description="Basic and acidic residues" evidence="3">
    <location>
        <begin position="160"/>
        <end position="254"/>
    </location>
</feature>
<feature type="compositionally biased region" description="Polar residues" evidence="3">
    <location>
        <begin position="392"/>
        <end position="441"/>
    </location>
</feature>
<reference evidence="4" key="3">
    <citation type="submission" date="2025-09" db="UniProtKB">
        <authorList>
            <consortium name="Ensembl"/>
        </authorList>
    </citation>
    <scope>IDENTIFICATION</scope>
</reference>
<gene>
    <name evidence="4" type="primary">LRRIQ1</name>
</gene>
<dbReference type="SMART" id="SM00365">
    <property type="entry name" value="LRR_SD22"/>
    <property type="match status" value="6"/>
</dbReference>
<name>A0AAX7TIW2_ASTCA</name>